<evidence type="ECO:0000256" key="2">
    <source>
        <dbReference type="ARBA" id="ARBA00007012"/>
    </source>
</evidence>
<dbReference type="Pfam" id="PF06444">
    <property type="entry name" value="NADH_dehy_S2_C"/>
    <property type="match status" value="1"/>
</dbReference>
<dbReference type="GO" id="GO:0006120">
    <property type="term" value="P:mitochondrial electron transport, NADH to ubiquinone"/>
    <property type="evidence" value="ECO:0007669"/>
    <property type="project" value="InterPro"/>
</dbReference>
<dbReference type="InterPro" id="IPR001750">
    <property type="entry name" value="ND/Mrp_TM"/>
</dbReference>
<evidence type="ECO:0000256" key="15">
    <source>
        <dbReference type="ARBA" id="ARBA00023136"/>
    </source>
</evidence>
<comment type="function">
    <text evidence="17">Core subunit of the mitochondrial membrane respiratory chain NADH dehydrogenase (Complex I) which catalyzes electron transfer from NADH through the respiratory chain, using ubiquinone as an electron acceptor. Essential for the catalytic activity and assembly of complex I.</text>
</comment>
<evidence type="ECO:0000256" key="11">
    <source>
        <dbReference type="ARBA" id="ARBA00022989"/>
    </source>
</evidence>
<evidence type="ECO:0000259" key="18">
    <source>
        <dbReference type="Pfam" id="PF00361"/>
    </source>
</evidence>
<evidence type="ECO:0000256" key="13">
    <source>
        <dbReference type="ARBA" id="ARBA00023075"/>
    </source>
</evidence>
<evidence type="ECO:0000256" key="3">
    <source>
        <dbReference type="ARBA" id="ARBA00012944"/>
    </source>
</evidence>
<dbReference type="PANTHER" id="PTHR46552:SF1">
    <property type="entry name" value="NADH-UBIQUINONE OXIDOREDUCTASE CHAIN 2"/>
    <property type="match status" value="1"/>
</dbReference>
<dbReference type="GO" id="GO:0005743">
    <property type="term" value="C:mitochondrial inner membrane"/>
    <property type="evidence" value="ECO:0007669"/>
    <property type="project" value="UniProtKB-SubCell"/>
</dbReference>
<dbReference type="PANTHER" id="PTHR46552">
    <property type="entry name" value="NADH-UBIQUINONE OXIDOREDUCTASE CHAIN 2"/>
    <property type="match status" value="1"/>
</dbReference>
<keyword evidence="8 17" id="KW-0999">Mitochondrion inner membrane</keyword>
<dbReference type="GO" id="GO:0008137">
    <property type="term" value="F:NADH dehydrogenase (ubiquinone) activity"/>
    <property type="evidence" value="ECO:0007669"/>
    <property type="project" value="UniProtKB-EC"/>
</dbReference>
<keyword evidence="9 17" id="KW-1278">Translocase</keyword>
<keyword evidence="6 17" id="KW-0679">Respiratory chain</keyword>
<keyword evidence="7 17" id="KW-0812">Transmembrane</keyword>
<accession>J7G959</accession>
<keyword evidence="5" id="KW-0813">Transport</keyword>
<organism evidence="20">
    <name type="scientific">Saurodactylus brosseti</name>
    <dbReference type="NCBI Taxonomy" id="456486"/>
    <lineage>
        <taxon>Eukaryota</taxon>
        <taxon>Metazoa</taxon>
        <taxon>Chordata</taxon>
        <taxon>Craniata</taxon>
        <taxon>Vertebrata</taxon>
        <taxon>Euteleostomi</taxon>
        <taxon>Lepidosauria</taxon>
        <taxon>Squamata</taxon>
        <taxon>Bifurcata</taxon>
        <taxon>Gekkota</taxon>
        <taxon>Sphaerodactylidae</taxon>
        <taxon>Saurodactylus</taxon>
    </lineage>
</organism>
<evidence type="ECO:0000256" key="5">
    <source>
        <dbReference type="ARBA" id="ARBA00022448"/>
    </source>
</evidence>
<feature type="transmembrane region" description="Helical" evidence="17">
    <location>
        <begin position="202"/>
        <end position="222"/>
    </location>
</feature>
<evidence type="ECO:0000256" key="8">
    <source>
        <dbReference type="ARBA" id="ARBA00022792"/>
    </source>
</evidence>
<feature type="transmembrane region" description="Helical" evidence="17">
    <location>
        <begin position="234"/>
        <end position="255"/>
    </location>
</feature>
<evidence type="ECO:0000256" key="16">
    <source>
        <dbReference type="ARBA" id="ARBA00049551"/>
    </source>
</evidence>
<dbReference type="AlphaFoldDB" id="J7G959"/>
<comment type="similarity">
    <text evidence="2 17">Belongs to the complex I subunit 2 family.</text>
</comment>
<feature type="domain" description="NADH:quinone oxidoreductase/Mrp antiporter transmembrane" evidence="18">
    <location>
        <begin position="23"/>
        <end position="282"/>
    </location>
</feature>
<keyword evidence="12 17" id="KW-0520">NAD</keyword>
<name>J7G959_9SAUR</name>
<dbReference type="EMBL" id="JX041433">
    <property type="protein sequence ID" value="AFP67673.1"/>
    <property type="molecule type" value="Genomic_DNA"/>
</dbReference>
<keyword evidence="13 17" id="KW-0830">Ubiquinone</keyword>
<feature type="transmembrane region" description="Helical" evidence="17">
    <location>
        <begin position="96"/>
        <end position="115"/>
    </location>
</feature>
<comment type="catalytic activity">
    <reaction evidence="16 17">
        <text>a ubiquinone + NADH + 5 H(+)(in) = a ubiquinol + NAD(+) + 4 H(+)(out)</text>
        <dbReference type="Rhea" id="RHEA:29091"/>
        <dbReference type="Rhea" id="RHEA-COMP:9565"/>
        <dbReference type="Rhea" id="RHEA-COMP:9566"/>
        <dbReference type="ChEBI" id="CHEBI:15378"/>
        <dbReference type="ChEBI" id="CHEBI:16389"/>
        <dbReference type="ChEBI" id="CHEBI:17976"/>
        <dbReference type="ChEBI" id="CHEBI:57540"/>
        <dbReference type="ChEBI" id="CHEBI:57945"/>
        <dbReference type="EC" id="7.1.1.2"/>
    </reaction>
</comment>
<dbReference type="PRINTS" id="PR01436">
    <property type="entry name" value="NADHDHGNASE2"/>
</dbReference>
<keyword evidence="10 17" id="KW-0249">Electron transport</keyword>
<keyword evidence="11 17" id="KW-1133">Transmembrane helix</keyword>
<gene>
    <name evidence="20" type="primary">ND2</name>
</gene>
<feature type="transmembrane region" description="Helical" evidence="17">
    <location>
        <begin position="127"/>
        <end position="147"/>
    </location>
</feature>
<sequence length="346" mass="37732">MSTAIYIIFISSLSTGTIITMASHHWLLAWIGLEINTLAMLPILTKPHHPRATEAATKYFLIQAGASAMILFASTMNANQTGQWTILHPTSTTTTILLTTALAIKLGVAPLHAWYPEVIQGSTLLTAMIMSTWQKLAPLTLLLLISTPPMQPTLLLLGLSSTLIGAWAGLNQTQTRKIMAFSSIAHMGWLMVALTLNPSLTTLTLLTYLAATTATFTTLITTSTKTLTDFTTTWPHSPTLLTTMMILLLSLGGLPPLTGFMPKWLILKNLTLTNTIPLATLLALATLPSLFFYLRMIYLTTITTPPATTTNTTKWQLKTTTQPLLTTLTTLTTLLLPMTPLIYHIT</sequence>
<evidence type="ECO:0000256" key="7">
    <source>
        <dbReference type="ARBA" id="ARBA00022692"/>
    </source>
</evidence>
<evidence type="ECO:0000256" key="17">
    <source>
        <dbReference type="RuleBase" id="RU003403"/>
    </source>
</evidence>
<feature type="transmembrane region" description="Helical" evidence="17">
    <location>
        <begin position="275"/>
        <end position="294"/>
    </location>
</feature>
<evidence type="ECO:0000256" key="12">
    <source>
        <dbReference type="ARBA" id="ARBA00023027"/>
    </source>
</evidence>
<proteinExistence type="inferred from homology"/>
<evidence type="ECO:0000256" key="4">
    <source>
        <dbReference type="ARBA" id="ARBA00021008"/>
    </source>
</evidence>
<geneLocation type="mitochondrion" evidence="20"/>
<evidence type="ECO:0000256" key="1">
    <source>
        <dbReference type="ARBA" id="ARBA00004448"/>
    </source>
</evidence>
<evidence type="ECO:0000256" key="9">
    <source>
        <dbReference type="ARBA" id="ARBA00022967"/>
    </source>
</evidence>
<dbReference type="InterPro" id="IPR003917">
    <property type="entry name" value="NADH_UbQ_OxRdtase_chain2"/>
</dbReference>
<comment type="subcellular location">
    <subcellularLocation>
        <location evidence="1 17">Mitochondrion inner membrane</location>
        <topology evidence="1 17">Multi-pass membrane protein</topology>
    </subcellularLocation>
</comment>
<keyword evidence="14 17" id="KW-0496">Mitochondrion</keyword>
<keyword evidence="15 17" id="KW-0472">Membrane</keyword>
<dbReference type="InterPro" id="IPR050175">
    <property type="entry name" value="Complex_I_Subunit_2"/>
</dbReference>
<evidence type="ECO:0000256" key="6">
    <source>
        <dbReference type="ARBA" id="ARBA00022660"/>
    </source>
</evidence>
<evidence type="ECO:0000259" key="19">
    <source>
        <dbReference type="Pfam" id="PF06444"/>
    </source>
</evidence>
<feature type="transmembrane region" description="Helical" evidence="17">
    <location>
        <begin position="324"/>
        <end position="345"/>
    </location>
</feature>
<feature type="transmembrane region" description="Helical" evidence="17">
    <location>
        <begin position="56"/>
        <end position="76"/>
    </location>
</feature>
<dbReference type="InterPro" id="IPR010933">
    <property type="entry name" value="NADH_DH_su2_C"/>
</dbReference>
<feature type="transmembrane region" description="Helical" evidence="17">
    <location>
        <begin position="26"/>
        <end position="44"/>
    </location>
</feature>
<protein>
    <recommendedName>
        <fullName evidence="4 17">NADH-ubiquinone oxidoreductase chain 2</fullName>
        <ecNumber evidence="3 17">7.1.1.2</ecNumber>
    </recommendedName>
</protein>
<evidence type="ECO:0000256" key="10">
    <source>
        <dbReference type="ARBA" id="ARBA00022982"/>
    </source>
</evidence>
<evidence type="ECO:0000313" key="20">
    <source>
        <dbReference type="EMBL" id="AFP67673.1"/>
    </source>
</evidence>
<reference evidence="20" key="1">
    <citation type="journal article" date="2012" name="PLoS ONE">
        <title>Repeated origin and loss of adhesive toepads in geckos.</title>
        <authorList>
            <person name="Gamble T."/>
            <person name="Greenbaum E."/>
            <person name="Jackman T.R."/>
            <person name="Russell A.P."/>
            <person name="Bauer A.M."/>
        </authorList>
    </citation>
    <scope>NUCLEOTIDE SEQUENCE</scope>
</reference>
<evidence type="ECO:0000256" key="14">
    <source>
        <dbReference type="ARBA" id="ARBA00023128"/>
    </source>
</evidence>
<feature type="domain" description="NADH dehydrogenase subunit 2 C-terminal" evidence="19">
    <location>
        <begin position="290"/>
        <end position="343"/>
    </location>
</feature>
<feature type="transmembrane region" description="Helical" evidence="17">
    <location>
        <begin position="178"/>
        <end position="196"/>
    </location>
</feature>
<dbReference type="EC" id="7.1.1.2" evidence="3 17"/>
<dbReference type="Pfam" id="PF00361">
    <property type="entry name" value="Proton_antipo_M"/>
    <property type="match status" value="1"/>
</dbReference>